<evidence type="ECO:0000256" key="7">
    <source>
        <dbReference type="ARBA" id="ARBA00022694"/>
    </source>
</evidence>
<dbReference type="InterPro" id="IPR002052">
    <property type="entry name" value="DNA_methylase_N6_adenine_CS"/>
</dbReference>
<feature type="domain" description="Ribosomal RNA large subunit methyltransferase K/L-like methyltransferase" evidence="11">
    <location>
        <begin position="158"/>
        <end position="283"/>
    </location>
</feature>
<dbReference type="PIRSF" id="PIRSF017259">
    <property type="entry name" value="tRNA_mtfrase_TRM11"/>
    <property type="match status" value="1"/>
</dbReference>
<dbReference type="Gene3D" id="3.40.50.150">
    <property type="entry name" value="Vaccinia Virus protein VP39"/>
    <property type="match status" value="1"/>
</dbReference>
<evidence type="ECO:0000256" key="4">
    <source>
        <dbReference type="ARBA" id="ARBA00022603"/>
    </source>
</evidence>
<dbReference type="InterPro" id="IPR000241">
    <property type="entry name" value="RlmKL-like_Mtase"/>
</dbReference>
<keyword evidence="8 10" id="KW-0694">RNA-binding</keyword>
<feature type="domain" description="tRNA (guanine(10)-N(2))-methyltransferase TRMT11 N-terminal" evidence="12">
    <location>
        <begin position="22"/>
        <end position="148"/>
    </location>
</feature>
<keyword evidence="7 10" id="KW-0819">tRNA processing</keyword>
<keyword evidence="14" id="KW-1185">Reference proteome</keyword>
<dbReference type="InterPro" id="IPR016691">
    <property type="entry name" value="TRMT11"/>
</dbReference>
<keyword evidence="6 10" id="KW-0949">S-adenosyl-L-methionine</keyword>
<accession>A0ABR2Z1F8</accession>
<comment type="subcellular location">
    <subcellularLocation>
        <location evidence="1">Cytoplasm</location>
    </subcellularLocation>
</comment>
<keyword evidence="4 10" id="KW-0489">Methyltransferase</keyword>
<evidence type="ECO:0000256" key="2">
    <source>
        <dbReference type="ARBA" id="ARBA00022490"/>
    </source>
</evidence>
<dbReference type="PROSITE" id="PS51627">
    <property type="entry name" value="SAM_MT_TRM11"/>
    <property type="match status" value="1"/>
</dbReference>
<keyword evidence="3 10" id="KW-0820">tRNA-binding</keyword>
<keyword evidence="5 10" id="KW-0808">Transferase</keyword>
<dbReference type="InterPro" id="IPR059073">
    <property type="entry name" value="TRMT11_N"/>
</dbReference>
<comment type="caution">
    <text evidence="13">The sequence shown here is derived from an EMBL/GenBank/DDBJ whole genome shotgun (WGS) entry which is preliminary data.</text>
</comment>
<evidence type="ECO:0000256" key="10">
    <source>
        <dbReference type="PROSITE-ProRule" id="PRU00959"/>
    </source>
</evidence>
<evidence type="ECO:0000259" key="12">
    <source>
        <dbReference type="Pfam" id="PF25904"/>
    </source>
</evidence>
<dbReference type="PANTHER" id="PTHR13370:SF3">
    <property type="entry name" value="TRNA (GUANINE(10)-N2)-METHYLTRANSFERASE HOMOLOG"/>
    <property type="match status" value="1"/>
</dbReference>
<evidence type="ECO:0000256" key="8">
    <source>
        <dbReference type="ARBA" id="ARBA00022884"/>
    </source>
</evidence>
<evidence type="ECO:0000256" key="1">
    <source>
        <dbReference type="ARBA" id="ARBA00004496"/>
    </source>
</evidence>
<dbReference type="Pfam" id="PF25904">
    <property type="entry name" value="Tmrp11_N"/>
    <property type="match status" value="1"/>
</dbReference>
<evidence type="ECO:0000256" key="9">
    <source>
        <dbReference type="ARBA" id="ARBA00066937"/>
    </source>
</evidence>
<dbReference type="EMBL" id="JALJOT010000002">
    <property type="protein sequence ID" value="KAK9917943.1"/>
    <property type="molecule type" value="Genomic_DNA"/>
</dbReference>
<dbReference type="EC" id="2.1.1.214" evidence="9"/>
<dbReference type="PANTHER" id="PTHR13370">
    <property type="entry name" value="RNA METHYLASE-RELATED"/>
    <property type="match status" value="1"/>
</dbReference>
<dbReference type="InterPro" id="IPR029063">
    <property type="entry name" value="SAM-dependent_MTases_sf"/>
</dbReference>
<reference evidence="13 14" key="1">
    <citation type="journal article" date="2024" name="Nat. Commun.">
        <title>Phylogenomics reveals the evolutionary origins of lichenization in chlorophyte algae.</title>
        <authorList>
            <person name="Puginier C."/>
            <person name="Libourel C."/>
            <person name="Otte J."/>
            <person name="Skaloud P."/>
            <person name="Haon M."/>
            <person name="Grisel S."/>
            <person name="Petersen M."/>
            <person name="Berrin J.G."/>
            <person name="Delaux P.M."/>
            <person name="Dal Grande F."/>
            <person name="Keller J."/>
        </authorList>
    </citation>
    <scope>NUCLEOTIDE SEQUENCE [LARGE SCALE GENOMIC DNA]</scope>
    <source>
        <strain evidence="13 14">SAG 216-7</strain>
    </source>
</reference>
<evidence type="ECO:0000256" key="5">
    <source>
        <dbReference type="ARBA" id="ARBA00022679"/>
    </source>
</evidence>
<dbReference type="Pfam" id="PF01170">
    <property type="entry name" value="UPF0020"/>
    <property type="match status" value="1"/>
</dbReference>
<dbReference type="PRINTS" id="PR00507">
    <property type="entry name" value="N12N6MTFRASE"/>
</dbReference>
<dbReference type="CDD" id="cd02440">
    <property type="entry name" value="AdoMet_MTases"/>
    <property type="match status" value="1"/>
</dbReference>
<proteinExistence type="inferred from homology"/>
<evidence type="ECO:0000259" key="11">
    <source>
        <dbReference type="Pfam" id="PF01170"/>
    </source>
</evidence>
<organism evidence="13 14">
    <name type="scientific">Coccomyxa subellipsoidea</name>
    <dbReference type="NCBI Taxonomy" id="248742"/>
    <lineage>
        <taxon>Eukaryota</taxon>
        <taxon>Viridiplantae</taxon>
        <taxon>Chlorophyta</taxon>
        <taxon>core chlorophytes</taxon>
        <taxon>Trebouxiophyceae</taxon>
        <taxon>Trebouxiophyceae incertae sedis</taxon>
        <taxon>Coccomyxaceae</taxon>
        <taxon>Coccomyxa</taxon>
    </lineage>
</organism>
<name>A0ABR2Z1F8_9CHLO</name>
<dbReference type="Proteomes" id="UP001491310">
    <property type="component" value="Unassembled WGS sequence"/>
</dbReference>
<dbReference type="PROSITE" id="PS00092">
    <property type="entry name" value="N6_MTASE"/>
    <property type="match status" value="1"/>
</dbReference>
<protein>
    <recommendedName>
        <fullName evidence="9">tRNA (guanine(10)-N(2))-methyltransferase</fullName>
        <ecNumber evidence="9">2.1.1.214</ecNumber>
    </recommendedName>
</protein>
<keyword evidence="2" id="KW-0963">Cytoplasm</keyword>
<comment type="similarity">
    <text evidence="10">Belongs to the class I-like SAM-binding methyltransferase superfamily. TRM11 methyltransferase family.</text>
</comment>
<evidence type="ECO:0000256" key="3">
    <source>
        <dbReference type="ARBA" id="ARBA00022555"/>
    </source>
</evidence>
<dbReference type="SUPFAM" id="SSF53335">
    <property type="entry name" value="S-adenosyl-L-methionine-dependent methyltransferases"/>
    <property type="match status" value="1"/>
</dbReference>
<evidence type="ECO:0000313" key="13">
    <source>
        <dbReference type="EMBL" id="KAK9917943.1"/>
    </source>
</evidence>
<gene>
    <name evidence="13" type="ORF">WJX75_009963</name>
</gene>
<sequence length="430" mass="48340">MVKVVVQNNCGIQRSLAIAAAQVEGIAHQVAERSILLKGFLELWGEGETWEELEASINAFSEEVKQPWLQPSLSMKVVIDGWGRIINKQEQSEYHERLEFIPFQNPVKLTDPDIVFRLIIANCYSNHGMPDTVPKRMYFGREVGVGNRRVISQYALPKRVYLGPTSMDTEMAFVMCNQAKVRKGNFVFDPFAGTGSILVAAAHFGAVTLGADIDIRVLRDGKKDTSGRVADNWANFKTYGLQRPAGLIRADAHRPPFRETLHEILDAVVCDPPYGVRAGGRKSQSKPDLQVRNRATHITSTAPYSMGECLRDLLDISARLLRVGGRLVYFLPAALEVYKEEEVPRHPALRLIANSEQVLTTRYSRRLITMEKVLSYDREVAAAFHEEQGDPRMAIDSVPSIVYEPRQYVDGKLVVSEKPANRPKYRSKLC</sequence>
<evidence type="ECO:0000313" key="14">
    <source>
        <dbReference type="Proteomes" id="UP001491310"/>
    </source>
</evidence>
<evidence type="ECO:0000256" key="6">
    <source>
        <dbReference type="ARBA" id="ARBA00022691"/>
    </source>
</evidence>